<comment type="caution">
    <text evidence="14">Lacks conserved residue(s) required for the propagation of feature annotation.</text>
</comment>
<feature type="transmembrane region" description="Helical" evidence="15">
    <location>
        <begin position="51"/>
        <end position="70"/>
    </location>
</feature>
<keyword evidence="6 14" id="KW-0949">S-adenosyl-L-methionine</keyword>
<dbReference type="UniPathway" id="UPA00753"/>
<reference evidence="17" key="1">
    <citation type="submission" date="2007-12" db="EMBL/GenBank/DDBJ databases">
        <title>Annotation of Entamoeba dispar SAW760.</title>
        <authorList>
            <person name="Lorenzi H."/>
            <person name="Inman J."/>
            <person name="Schobel S."/>
            <person name="Amedeo P."/>
            <person name="Caler E."/>
        </authorList>
    </citation>
    <scope>NUCLEOTIDE SEQUENCE [LARGE SCALE GENOMIC DNA]</scope>
    <source>
        <strain evidence="17">ATCC PRA-260 / SAW760</strain>
    </source>
</reference>
<keyword evidence="8 14" id="KW-0256">Endoplasmic reticulum</keyword>
<dbReference type="GO" id="GO:0004608">
    <property type="term" value="F:phosphatidylethanolamine N-methyltransferase activity"/>
    <property type="evidence" value="ECO:0007669"/>
    <property type="project" value="UniProtKB-UniRule"/>
</dbReference>
<gene>
    <name evidence="16" type="ORF">EDI_093810</name>
</gene>
<dbReference type="PROSITE" id="PS51599">
    <property type="entry name" value="SAM_PEMT_PEM2"/>
    <property type="match status" value="1"/>
</dbReference>
<dbReference type="EC" id="2.1.1.71" evidence="14"/>
<comment type="similarity">
    <text evidence="14">Belongs to the class VI-like SAM-binding methyltransferase superfamily. PEMT/PEM2 methyltransferase family.</text>
</comment>
<comment type="catalytic activity">
    <reaction evidence="14">
        <text>a 1,2-diacyl-sn-glycero-3-phospho-N,N-dimethylethanolamine + S-adenosyl-L-methionine = a 1,2-diacyl-sn-glycero-3-phosphocholine + S-adenosyl-L-homocysteine + H(+)</text>
        <dbReference type="Rhea" id="RHEA:32739"/>
        <dbReference type="ChEBI" id="CHEBI:15378"/>
        <dbReference type="ChEBI" id="CHEBI:57643"/>
        <dbReference type="ChEBI" id="CHEBI:57856"/>
        <dbReference type="ChEBI" id="CHEBI:59789"/>
        <dbReference type="ChEBI" id="CHEBI:64572"/>
    </reaction>
</comment>
<comment type="catalytic activity">
    <reaction evidence="14">
        <text>a 1,2-diacyl-sn-glycero-3-phospho-N-methylethanolamine + S-adenosyl-L-methionine = a 1,2-diacyl-sn-glycero-3-phospho-N,N-dimethylethanolamine + S-adenosyl-L-homocysteine + H(+)</text>
        <dbReference type="Rhea" id="RHEA:32735"/>
        <dbReference type="ChEBI" id="CHEBI:15378"/>
        <dbReference type="ChEBI" id="CHEBI:57856"/>
        <dbReference type="ChEBI" id="CHEBI:59789"/>
        <dbReference type="ChEBI" id="CHEBI:64572"/>
        <dbReference type="ChEBI" id="CHEBI:64573"/>
        <dbReference type="EC" id="2.1.1.71"/>
    </reaction>
</comment>
<evidence type="ECO:0000256" key="9">
    <source>
        <dbReference type="ARBA" id="ARBA00022989"/>
    </source>
</evidence>
<evidence type="ECO:0000256" key="1">
    <source>
        <dbReference type="ARBA" id="ARBA00004969"/>
    </source>
</evidence>
<dbReference type="GO" id="GO:0006656">
    <property type="term" value="P:phosphatidylcholine biosynthetic process"/>
    <property type="evidence" value="ECO:0007669"/>
    <property type="project" value="UniProtKB-UniRule"/>
</dbReference>
<dbReference type="GO" id="GO:0005789">
    <property type="term" value="C:endoplasmic reticulum membrane"/>
    <property type="evidence" value="ECO:0007669"/>
    <property type="project" value="UniProtKB-SubCell"/>
</dbReference>
<dbReference type="InterPro" id="IPR007318">
    <property type="entry name" value="Phopholipid_MeTrfase"/>
</dbReference>
<feature type="transmembrane region" description="Helical" evidence="15">
    <location>
        <begin position="168"/>
        <end position="192"/>
    </location>
</feature>
<dbReference type="Proteomes" id="UP000008076">
    <property type="component" value="Unassembled WGS sequence"/>
</dbReference>
<comment type="pathway">
    <text evidence="1 14">Phospholipid metabolism; phosphatidylcholine biosynthesis.</text>
</comment>
<evidence type="ECO:0000313" key="16">
    <source>
        <dbReference type="EMBL" id="EDR27590.1"/>
    </source>
</evidence>
<evidence type="ECO:0000256" key="4">
    <source>
        <dbReference type="ARBA" id="ARBA00022603"/>
    </source>
</evidence>
<keyword evidence="12 14" id="KW-0594">Phospholipid biosynthesis</keyword>
<feature type="transmembrane region" description="Helical" evidence="15">
    <location>
        <begin position="90"/>
        <end position="112"/>
    </location>
</feature>
<evidence type="ECO:0000256" key="2">
    <source>
        <dbReference type="ARBA" id="ARBA00005189"/>
    </source>
</evidence>
<evidence type="ECO:0000256" key="6">
    <source>
        <dbReference type="ARBA" id="ARBA00022691"/>
    </source>
</evidence>
<evidence type="ECO:0000256" key="8">
    <source>
        <dbReference type="ARBA" id="ARBA00022824"/>
    </source>
</evidence>
<feature type="topological domain" description="Cytoplasmic" evidence="14">
    <location>
        <begin position="183"/>
        <end position="205"/>
    </location>
</feature>
<evidence type="ECO:0000313" key="17">
    <source>
        <dbReference type="Proteomes" id="UP000008076"/>
    </source>
</evidence>
<evidence type="ECO:0000256" key="12">
    <source>
        <dbReference type="ARBA" id="ARBA00023209"/>
    </source>
</evidence>
<evidence type="ECO:0000256" key="15">
    <source>
        <dbReference type="SAM" id="Phobius"/>
    </source>
</evidence>
<proteinExistence type="inferred from homology"/>
<evidence type="ECO:0000256" key="13">
    <source>
        <dbReference type="ARBA" id="ARBA00023264"/>
    </source>
</evidence>
<evidence type="ECO:0000256" key="3">
    <source>
        <dbReference type="ARBA" id="ARBA00022516"/>
    </source>
</evidence>
<feature type="intramembrane region" description="Helical" evidence="14">
    <location>
        <begin position="8"/>
        <end position="28"/>
    </location>
</feature>
<evidence type="ECO:0000256" key="10">
    <source>
        <dbReference type="ARBA" id="ARBA00023098"/>
    </source>
</evidence>
<organism evidence="17">
    <name type="scientific">Entamoeba dispar (strain ATCC PRA-260 / SAW760)</name>
    <dbReference type="NCBI Taxonomy" id="370354"/>
    <lineage>
        <taxon>Eukaryota</taxon>
        <taxon>Amoebozoa</taxon>
        <taxon>Evosea</taxon>
        <taxon>Archamoebae</taxon>
        <taxon>Mastigamoebida</taxon>
        <taxon>Entamoebidae</taxon>
        <taxon>Entamoeba</taxon>
    </lineage>
</organism>
<sequence>MLEFVMDQYATLSALFIFASPAVWNTLAHIEYFTHKISQMFRGNKENGFRFVMCIIISMQIIRNIFFYMACTSAVPMIPAIDSFLSSIPTLVNIIAIPIQIFGWILSISSFYRLGFKGTYEGDCFGFLFDEMITSFPFGFVPHPMYFGGALLFISSALYYYSSTGLILSIWSIVVYCIFSYLVEQPLTILIYSNKKTQHDEKKEE</sequence>
<keyword evidence="10 14" id="KW-0443">Lipid metabolism</keyword>
<dbReference type="Gene3D" id="1.20.120.1630">
    <property type="match status" value="1"/>
</dbReference>
<keyword evidence="7 14" id="KW-0812">Transmembrane</keyword>
<accession>B0EDH3</accession>
<dbReference type="HAMAP" id="MF_03216">
    <property type="entry name" value="PLMT"/>
    <property type="match status" value="1"/>
</dbReference>
<dbReference type="EC" id="2.1.1.17" evidence="14"/>
<feature type="topological domain" description="Lumenal" evidence="14">
    <location>
        <begin position="118"/>
        <end position="160"/>
    </location>
</feature>
<feature type="topological domain" description="Lumenal" evidence="14">
    <location>
        <begin position="1"/>
        <end position="7"/>
    </location>
</feature>
<keyword evidence="4 14" id="KW-0489">Methyltransferase</keyword>
<dbReference type="PANTHER" id="PTHR15458">
    <property type="entry name" value="PHOSPHATIDYLETHANOLAMINE N-METHYLTRANSFERASE"/>
    <property type="match status" value="1"/>
</dbReference>
<dbReference type="OrthoDB" id="8300106at2759"/>
<feature type="binding site" evidence="14">
    <location>
        <begin position="184"/>
        <end position="185"/>
    </location>
    <ligand>
        <name>S-adenosyl-L-methionine</name>
        <dbReference type="ChEBI" id="CHEBI:59789"/>
    </ligand>
</feature>
<keyword evidence="3 14" id="KW-0444">Lipid biosynthesis</keyword>
<keyword evidence="9 14" id="KW-1133">Transmembrane helix</keyword>
<keyword evidence="11 14" id="KW-0472">Membrane</keyword>
<dbReference type="GeneID" id="5881331"/>
<feature type="binding site" evidence="14">
    <location>
        <begin position="101"/>
        <end position="103"/>
    </location>
    <ligand>
        <name>S-adenosyl-L-methionine</name>
        <dbReference type="ChEBI" id="CHEBI:59789"/>
    </ligand>
</feature>
<comment type="catalytic activity">
    <reaction evidence="14">
        <text>a 1,2-diacyl-sn-glycero-3-phosphoethanolamine + S-adenosyl-L-methionine = a 1,2-diacyl-sn-glycero-3-phospho-N-methylethanolamine + S-adenosyl-L-homocysteine + H(+)</text>
        <dbReference type="Rhea" id="RHEA:11164"/>
        <dbReference type="ChEBI" id="CHEBI:15378"/>
        <dbReference type="ChEBI" id="CHEBI:57856"/>
        <dbReference type="ChEBI" id="CHEBI:59789"/>
        <dbReference type="ChEBI" id="CHEBI:64573"/>
        <dbReference type="ChEBI" id="CHEBI:64612"/>
        <dbReference type="EC" id="2.1.1.17"/>
    </reaction>
</comment>
<dbReference type="OMA" id="PTFWNIA"/>
<dbReference type="PANTHER" id="PTHR15458:SF5">
    <property type="entry name" value="PHOSPHATIDYLETHANOLAMINE N-METHYLTRANSFERASE"/>
    <property type="match status" value="1"/>
</dbReference>
<dbReference type="eggNOG" id="KOG4142">
    <property type="taxonomic scope" value="Eukaryota"/>
</dbReference>
<evidence type="ECO:0000256" key="7">
    <source>
        <dbReference type="ARBA" id="ARBA00022692"/>
    </source>
</evidence>
<keyword evidence="14" id="KW-0496">Mitochondrion</keyword>
<dbReference type="VEuPathDB" id="AmoebaDB:EDI_093810"/>
<evidence type="ECO:0000256" key="14">
    <source>
        <dbReference type="HAMAP-Rule" id="MF_03216"/>
    </source>
</evidence>
<comment type="pathway">
    <text evidence="2">Lipid metabolism.</text>
</comment>
<comment type="function">
    <text evidence="14">Catalyzes the three sequential steps of the methylation pathway for the biosynthesis of phosphatidylcholine, a critical and essential component for membrane structure. Uses S-adenosylmethionine (S-adenosyl-L-methionine, SAM or AdoMet) as the methyl group donor for the methylation of phosphatidylethanolamine (1,2-diacyl-sn-glycero-3-phosphoethanolamine, PE) to phosphatidylmonomethylethanolamine (1,2-diacyl-sn-glycero-3-phospho-N-methylethanolamine, PMME), PMME to phosphatidyldimethylethanolamine (1,2-diacyl-sn-glycero-3-phospho-N,N-dimethylethanolamine, PDME), and PDME to phosphatidylcholine (1,2-diacyl-sn-glycero-3-phosphocholine, PC), producing S-adenosyl-L-homocysteine in each step.</text>
</comment>
<feature type="transmembrane region" description="Helical" evidence="15">
    <location>
        <begin position="12"/>
        <end position="30"/>
    </location>
</feature>
<keyword evidence="13 14" id="KW-1208">Phospholipid metabolism</keyword>
<protein>
    <recommendedName>
        <fullName evidence="14">Phosphatidylethanolamine N-methyltransferase</fullName>
        <shortName evidence="14">PEAMT</shortName>
        <shortName evidence="14">PEMT</shortName>
        <ecNumber evidence="14">2.1.1.17</ecNumber>
        <ecNumber evidence="14">2.1.1.71</ecNumber>
    </recommendedName>
    <alternativeName>
        <fullName evidence="14">Phospholipid methyltransferase</fullName>
        <shortName evidence="14">PLMT</shortName>
    </alternativeName>
</protein>
<dbReference type="GO" id="GO:0032259">
    <property type="term" value="P:methylation"/>
    <property type="evidence" value="ECO:0007669"/>
    <property type="project" value="UniProtKB-KW"/>
</dbReference>
<evidence type="ECO:0000256" key="5">
    <source>
        <dbReference type="ARBA" id="ARBA00022679"/>
    </source>
</evidence>
<dbReference type="GO" id="GO:0031966">
    <property type="term" value="C:mitochondrial membrane"/>
    <property type="evidence" value="ECO:0007669"/>
    <property type="project" value="UniProtKB-SubCell"/>
</dbReference>
<dbReference type="AlphaFoldDB" id="B0EDH3"/>
<feature type="topological domain" description="Lumenal" evidence="14">
    <location>
        <begin position="29"/>
        <end position="40"/>
    </location>
</feature>
<dbReference type="Pfam" id="PF04191">
    <property type="entry name" value="PEMT"/>
    <property type="match status" value="1"/>
</dbReference>
<dbReference type="KEGG" id="edi:EDI_093810"/>
<name>B0EDH3_ENTDS</name>
<comment type="subcellular location">
    <subcellularLocation>
        <location evidence="14">Endoplasmic reticulum membrane</location>
        <topology evidence="14">Multi-pass membrane protein</topology>
    </subcellularLocation>
    <subcellularLocation>
        <location evidence="14">Mitochondrion membrane</location>
        <topology evidence="14">Multi-pass membrane protein</topology>
    </subcellularLocation>
</comment>
<keyword evidence="5 14" id="KW-0808">Transferase</keyword>
<evidence type="ECO:0000256" key="11">
    <source>
        <dbReference type="ARBA" id="ARBA00023136"/>
    </source>
</evidence>
<dbReference type="GO" id="GO:0000773">
    <property type="term" value="F:phosphatidyl-N-methylethanolamine N-methyltransferase activity"/>
    <property type="evidence" value="ECO:0007669"/>
    <property type="project" value="UniProtKB-UniRule"/>
</dbReference>
<dbReference type="RefSeq" id="XP_001736336.1">
    <property type="nucleotide sequence ID" value="XM_001736284.1"/>
</dbReference>
<dbReference type="InterPro" id="IPR024960">
    <property type="entry name" value="PEMT/MFAP"/>
</dbReference>
<dbReference type="EMBL" id="DS548800">
    <property type="protein sequence ID" value="EDR27590.1"/>
    <property type="molecule type" value="Genomic_DNA"/>
</dbReference>
<keyword evidence="17" id="KW-1185">Reference proteome</keyword>